<name>A0A2P2PQC8_RHIMU</name>
<dbReference type="AlphaFoldDB" id="A0A2P2PQC8"/>
<dbReference type="EMBL" id="GGEC01076439">
    <property type="protein sequence ID" value="MBX56923.1"/>
    <property type="molecule type" value="Transcribed_RNA"/>
</dbReference>
<organism evidence="1">
    <name type="scientific">Rhizophora mucronata</name>
    <name type="common">Asiatic mangrove</name>
    <dbReference type="NCBI Taxonomy" id="61149"/>
    <lineage>
        <taxon>Eukaryota</taxon>
        <taxon>Viridiplantae</taxon>
        <taxon>Streptophyta</taxon>
        <taxon>Embryophyta</taxon>
        <taxon>Tracheophyta</taxon>
        <taxon>Spermatophyta</taxon>
        <taxon>Magnoliopsida</taxon>
        <taxon>eudicotyledons</taxon>
        <taxon>Gunneridae</taxon>
        <taxon>Pentapetalae</taxon>
        <taxon>rosids</taxon>
        <taxon>fabids</taxon>
        <taxon>Malpighiales</taxon>
        <taxon>Rhizophoraceae</taxon>
        <taxon>Rhizophora</taxon>
    </lineage>
</organism>
<proteinExistence type="predicted"/>
<reference evidence="1" key="1">
    <citation type="submission" date="2018-02" db="EMBL/GenBank/DDBJ databases">
        <title>Rhizophora mucronata_Transcriptome.</title>
        <authorList>
            <person name="Meera S.P."/>
            <person name="Sreeshan A."/>
            <person name="Augustine A."/>
        </authorList>
    </citation>
    <scope>NUCLEOTIDE SEQUENCE</scope>
    <source>
        <tissue evidence="1">Leaf</tissue>
    </source>
</reference>
<sequence length="29" mass="3377">MHFWQVSAIRGSTQQETLITYCLGYAMQL</sequence>
<evidence type="ECO:0000313" key="1">
    <source>
        <dbReference type="EMBL" id="MBX56923.1"/>
    </source>
</evidence>
<protein>
    <submittedName>
        <fullName evidence="1">Uncharacterized protein</fullName>
    </submittedName>
</protein>
<accession>A0A2P2PQC8</accession>